<proteinExistence type="inferred from homology"/>
<evidence type="ECO:0000313" key="8">
    <source>
        <dbReference type="EMBL" id="RPF56492.1"/>
    </source>
</evidence>
<dbReference type="AlphaFoldDB" id="A0A1Q1FZY9"/>
<evidence type="ECO:0000256" key="5">
    <source>
        <dbReference type="ARBA" id="ARBA00022692"/>
    </source>
</evidence>
<gene>
    <name evidence="8" type="ORF">EDD62_1128</name>
</gene>
<dbReference type="Proteomes" id="UP000277108">
    <property type="component" value="Unassembled WGS sequence"/>
</dbReference>
<evidence type="ECO:0000256" key="7">
    <source>
        <dbReference type="ARBA" id="ARBA00023136"/>
    </source>
</evidence>
<keyword evidence="5" id="KW-0812">Transmembrane</keyword>
<evidence type="ECO:0000256" key="6">
    <source>
        <dbReference type="ARBA" id="ARBA00022989"/>
    </source>
</evidence>
<dbReference type="InterPro" id="IPR000522">
    <property type="entry name" value="ABC_transptr_permease_BtuC"/>
</dbReference>
<dbReference type="STRING" id="1849491.BVH56_01160"/>
<reference evidence="8 9" key="1">
    <citation type="submission" date="2018-11" db="EMBL/GenBank/DDBJ databases">
        <title>Genomic Encyclopedia of Type Strains, Phase IV (KMG-IV): sequencing the most valuable type-strain genomes for metagenomic binning, comparative biology and taxonomic classification.</title>
        <authorList>
            <person name="Goeker M."/>
        </authorList>
    </citation>
    <scope>NUCLEOTIDE SEQUENCE [LARGE SCALE GENOMIC DNA]</scope>
    <source>
        <strain evidence="8 9">DSM 29158</strain>
    </source>
</reference>
<sequence length="310" mass="34519">MKHLNWLLLFNVFIVLLYLTIRLNTFDGISNEEWSIMTSIRLPKILMAMLLGAILSMGGVVYQRLLNNALADSYTLGVSSGAVLGAACALIFFSSAIFIPLMSAIFGLLILVIILTLSAWLDNGRLSITVILYGVLCSMALSGILYLLIIFNPTKIQSIALYMFGSMSGMNYNHVLISTVLCIGLFIYARYFKYELSVLELGDLKSRTIISHVKLHKLMALLVFTIPTALLIGYTGIIGWIGIIVPQMIQRKKSYTMYNHLYSSAIWGATLLMCCELVSAFMFYPIQIPVGITVMLFSLPLLFIMMVNKS</sequence>
<name>A0A1Q1FZY9_9BACL</name>
<evidence type="ECO:0000256" key="3">
    <source>
        <dbReference type="ARBA" id="ARBA00022448"/>
    </source>
</evidence>
<dbReference type="GO" id="GO:0005886">
    <property type="term" value="C:plasma membrane"/>
    <property type="evidence" value="ECO:0007669"/>
    <property type="project" value="UniProtKB-SubCell"/>
</dbReference>
<dbReference type="PANTHER" id="PTHR30472">
    <property type="entry name" value="FERRIC ENTEROBACTIN TRANSPORT SYSTEM PERMEASE PROTEIN"/>
    <property type="match status" value="1"/>
</dbReference>
<dbReference type="EMBL" id="RKRK01000003">
    <property type="protein sequence ID" value="RPF56492.1"/>
    <property type="molecule type" value="Genomic_DNA"/>
</dbReference>
<dbReference type="RefSeq" id="WP_077139735.1">
    <property type="nucleotide sequence ID" value="NZ_CBCSGK010000005.1"/>
</dbReference>
<accession>A0A1Q1FZY9</accession>
<evidence type="ECO:0000256" key="1">
    <source>
        <dbReference type="ARBA" id="ARBA00004651"/>
    </source>
</evidence>
<comment type="caution">
    <text evidence="8">The sequence shown here is derived from an EMBL/GenBank/DDBJ whole genome shotgun (WGS) entry which is preliminary data.</text>
</comment>
<evidence type="ECO:0000256" key="4">
    <source>
        <dbReference type="ARBA" id="ARBA00022475"/>
    </source>
</evidence>
<organism evidence="8 9">
    <name type="scientific">Abyssicoccus albus</name>
    <dbReference type="NCBI Taxonomy" id="1817405"/>
    <lineage>
        <taxon>Bacteria</taxon>
        <taxon>Bacillati</taxon>
        <taxon>Bacillota</taxon>
        <taxon>Bacilli</taxon>
        <taxon>Bacillales</taxon>
        <taxon>Abyssicoccaceae</taxon>
    </lineage>
</organism>
<keyword evidence="7" id="KW-0472">Membrane</keyword>
<keyword evidence="4" id="KW-1003">Cell membrane</keyword>
<dbReference type="GO" id="GO:0022857">
    <property type="term" value="F:transmembrane transporter activity"/>
    <property type="evidence" value="ECO:0007669"/>
    <property type="project" value="InterPro"/>
</dbReference>
<keyword evidence="9" id="KW-1185">Reference proteome</keyword>
<protein>
    <submittedName>
        <fullName evidence="8">Iron complex transport system permease protein</fullName>
    </submittedName>
</protein>
<dbReference type="Pfam" id="PF01032">
    <property type="entry name" value="FecCD"/>
    <property type="match status" value="1"/>
</dbReference>
<keyword evidence="6" id="KW-1133">Transmembrane helix</keyword>
<accession>A0A3N5CA05</accession>
<dbReference type="GO" id="GO:0033214">
    <property type="term" value="P:siderophore-iron import into cell"/>
    <property type="evidence" value="ECO:0007669"/>
    <property type="project" value="TreeGrafter"/>
</dbReference>
<evidence type="ECO:0000256" key="2">
    <source>
        <dbReference type="ARBA" id="ARBA00007935"/>
    </source>
</evidence>
<dbReference type="SUPFAM" id="SSF81345">
    <property type="entry name" value="ABC transporter involved in vitamin B12 uptake, BtuC"/>
    <property type="match status" value="1"/>
</dbReference>
<dbReference type="OrthoDB" id="9792889at2"/>
<dbReference type="PANTHER" id="PTHR30472:SF25">
    <property type="entry name" value="ABC TRANSPORTER PERMEASE PROTEIN MJ0876-RELATED"/>
    <property type="match status" value="1"/>
</dbReference>
<comment type="subcellular location">
    <subcellularLocation>
        <location evidence="1">Cell membrane</location>
        <topology evidence="1">Multi-pass membrane protein</topology>
    </subcellularLocation>
</comment>
<dbReference type="InterPro" id="IPR037294">
    <property type="entry name" value="ABC_BtuC-like"/>
</dbReference>
<keyword evidence="3" id="KW-0813">Transport</keyword>
<comment type="similarity">
    <text evidence="2">Belongs to the binding-protein-dependent transport system permease family. FecCD subfamily.</text>
</comment>
<evidence type="ECO:0000313" key="9">
    <source>
        <dbReference type="Proteomes" id="UP000277108"/>
    </source>
</evidence>
<dbReference type="Gene3D" id="1.10.3470.10">
    <property type="entry name" value="ABC transporter involved in vitamin B12 uptake, BtuC"/>
    <property type="match status" value="1"/>
</dbReference>